<gene>
    <name evidence="5" type="ORF">EI97DRAFT_431114</name>
</gene>
<keyword evidence="2" id="KW-0496">Mitochondrion</keyword>
<dbReference type="EMBL" id="ML986487">
    <property type="protein sequence ID" value="KAF2278865.1"/>
    <property type="molecule type" value="Genomic_DNA"/>
</dbReference>
<dbReference type="GO" id="GO:0031966">
    <property type="term" value="C:mitochondrial membrane"/>
    <property type="evidence" value="ECO:0007669"/>
    <property type="project" value="UniProtKB-SubCell"/>
</dbReference>
<dbReference type="OrthoDB" id="2094445at2759"/>
<evidence type="ECO:0000313" key="6">
    <source>
        <dbReference type="Proteomes" id="UP000800097"/>
    </source>
</evidence>
<dbReference type="PANTHER" id="PTHR28074">
    <property type="entry name" value="ATP SYNTHASE SUBUNIT K, MITOCHONDRIAL"/>
    <property type="match status" value="1"/>
</dbReference>
<feature type="compositionally biased region" description="Basic and acidic residues" evidence="4">
    <location>
        <begin position="32"/>
        <end position="55"/>
    </location>
</feature>
<evidence type="ECO:0000256" key="2">
    <source>
        <dbReference type="ARBA" id="ARBA00023128"/>
    </source>
</evidence>
<dbReference type="AlphaFoldDB" id="A0A6A6JRJ3"/>
<feature type="region of interest" description="Disordered" evidence="4">
    <location>
        <begin position="1"/>
        <end position="55"/>
    </location>
</feature>
<evidence type="ECO:0000256" key="1">
    <source>
        <dbReference type="ARBA" id="ARBA00004325"/>
    </source>
</evidence>
<evidence type="ECO:0000256" key="4">
    <source>
        <dbReference type="SAM" id="MobiDB-lite"/>
    </source>
</evidence>
<dbReference type="PANTHER" id="PTHR28074:SF1">
    <property type="entry name" value="ATP SYNTHASE SUBUNIT K, MITOCHONDRIAL"/>
    <property type="match status" value="1"/>
</dbReference>
<proteinExistence type="predicted"/>
<accession>A0A6A6JRJ3</accession>
<comment type="subcellular location">
    <subcellularLocation>
        <location evidence="1">Mitochondrion membrane</location>
    </subcellularLocation>
</comment>
<keyword evidence="6" id="KW-1185">Reference proteome</keyword>
<dbReference type="GO" id="GO:0015986">
    <property type="term" value="P:proton motive force-driven ATP synthesis"/>
    <property type="evidence" value="ECO:0007669"/>
    <property type="project" value="TreeGrafter"/>
</dbReference>
<evidence type="ECO:0000313" key="5">
    <source>
        <dbReference type="EMBL" id="KAF2278865.1"/>
    </source>
</evidence>
<evidence type="ECO:0000256" key="3">
    <source>
        <dbReference type="ARBA" id="ARBA00023136"/>
    </source>
</evidence>
<name>A0A6A6JRJ3_WESOR</name>
<dbReference type="InterPro" id="IPR021278">
    <property type="entry name" value="ATP19"/>
</dbReference>
<sequence length="55" mass="6084">MATLGTTFGGAWLAMRGGKKPEEQQTPPLNAKSKEEETFIKYVDYPEDRSPPGRA</sequence>
<dbReference type="Proteomes" id="UP000800097">
    <property type="component" value="Unassembled WGS sequence"/>
</dbReference>
<keyword evidence="3" id="KW-0472">Membrane</keyword>
<reference evidence="5" key="1">
    <citation type="journal article" date="2020" name="Stud. Mycol.">
        <title>101 Dothideomycetes genomes: a test case for predicting lifestyles and emergence of pathogens.</title>
        <authorList>
            <person name="Haridas S."/>
            <person name="Albert R."/>
            <person name="Binder M."/>
            <person name="Bloem J."/>
            <person name="Labutti K."/>
            <person name="Salamov A."/>
            <person name="Andreopoulos B."/>
            <person name="Baker S."/>
            <person name="Barry K."/>
            <person name="Bills G."/>
            <person name="Bluhm B."/>
            <person name="Cannon C."/>
            <person name="Castanera R."/>
            <person name="Culley D."/>
            <person name="Daum C."/>
            <person name="Ezra D."/>
            <person name="Gonzalez J."/>
            <person name="Henrissat B."/>
            <person name="Kuo A."/>
            <person name="Liang C."/>
            <person name="Lipzen A."/>
            <person name="Lutzoni F."/>
            <person name="Magnuson J."/>
            <person name="Mondo S."/>
            <person name="Nolan M."/>
            <person name="Ohm R."/>
            <person name="Pangilinan J."/>
            <person name="Park H.-J."/>
            <person name="Ramirez L."/>
            <person name="Alfaro M."/>
            <person name="Sun H."/>
            <person name="Tritt A."/>
            <person name="Yoshinaga Y."/>
            <person name="Zwiers L.-H."/>
            <person name="Turgeon B."/>
            <person name="Goodwin S."/>
            <person name="Spatafora J."/>
            <person name="Crous P."/>
            <person name="Grigoriev I."/>
        </authorList>
    </citation>
    <scope>NUCLEOTIDE SEQUENCE</scope>
    <source>
        <strain evidence="5">CBS 379.55</strain>
    </source>
</reference>
<protein>
    <submittedName>
        <fullName evidence="5">Uncharacterized protein</fullName>
    </submittedName>
</protein>
<dbReference type="GeneID" id="54551028"/>
<organism evidence="5 6">
    <name type="scientific">Westerdykella ornata</name>
    <dbReference type="NCBI Taxonomy" id="318751"/>
    <lineage>
        <taxon>Eukaryota</taxon>
        <taxon>Fungi</taxon>
        <taxon>Dikarya</taxon>
        <taxon>Ascomycota</taxon>
        <taxon>Pezizomycotina</taxon>
        <taxon>Dothideomycetes</taxon>
        <taxon>Pleosporomycetidae</taxon>
        <taxon>Pleosporales</taxon>
        <taxon>Sporormiaceae</taxon>
        <taxon>Westerdykella</taxon>
    </lineage>
</organism>
<dbReference type="RefSeq" id="XP_033656404.1">
    <property type="nucleotide sequence ID" value="XM_033797853.1"/>
</dbReference>
<dbReference type="Pfam" id="PF11022">
    <property type="entry name" value="ATP19"/>
    <property type="match status" value="1"/>
</dbReference>